<evidence type="ECO:0000313" key="1">
    <source>
        <dbReference type="EMBL" id="OLY78056.1"/>
    </source>
</evidence>
<sequence>MYSSSMLLVVLPKEVSNFAFTKNKSFETTKSPKMFSTALNTVAGVKMIDNIKLQTRDAVRKLHFELAVKISTFIISSGFKKVFLHLKMM</sequence>
<protein>
    <submittedName>
        <fullName evidence="1">Uncharacterized protein</fullName>
    </submittedName>
</protein>
<reference evidence="1 2" key="1">
    <citation type="journal article" date="2016" name="Mol. Biol. Evol.">
        <title>Genome-Wide Survey of Gut Fungi (Harpellales) Reveals the First Horizontally Transferred Ubiquitin Gene from a Mosquito Host.</title>
        <authorList>
            <person name="Wang Y."/>
            <person name="White M.M."/>
            <person name="Kvist S."/>
            <person name="Moncalvo J.M."/>
        </authorList>
    </citation>
    <scope>NUCLEOTIDE SEQUENCE [LARGE SCALE GENOMIC DNA]</scope>
    <source>
        <strain evidence="1 2">ALG-7-W6</strain>
    </source>
</reference>
<gene>
    <name evidence="1" type="ORF">AYI68_g7905</name>
</gene>
<evidence type="ECO:0000313" key="2">
    <source>
        <dbReference type="Proteomes" id="UP000187455"/>
    </source>
</evidence>
<dbReference type="AlphaFoldDB" id="A0A1R0GMF3"/>
<name>A0A1R0GMF3_9FUNG</name>
<accession>A0A1R0GMF3</accession>
<organism evidence="1 2">
    <name type="scientific">Smittium mucronatum</name>
    <dbReference type="NCBI Taxonomy" id="133383"/>
    <lineage>
        <taxon>Eukaryota</taxon>
        <taxon>Fungi</taxon>
        <taxon>Fungi incertae sedis</taxon>
        <taxon>Zoopagomycota</taxon>
        <taxon>Kickxellomycotina</taxon>
        <taxon>Harpellomycetes</taxon>
        <taxon>Harpellales</taxon>
        <taxon>Legeriomycetaceae</taxon>
        <taxon>Smittium</taxon>
    </lineage>
</organism>
<dbReference type="EMBL" id="LSSL01007335">
    <property type="protein sequence ID" value="OLY78056.1"/>
    <property type="molecule type" value="Genomic_DNA"/>
</dbReference>
<keyword evidence="2" id="KW-1185">Reference proteome</keyword>
<comment type="caution">
    <text evidence="1">The sequence shown here is derived from an EMBL/GenBank/DDBJ whole genome shotgun (WGS) entry which is preliminary data.</text>
</comment>
<proteinExistence type="predicted"/>
<dbReference type="Proteomes" id="UP000187455">
    <property type="component" value="Unassembled WGS sequence"/>
</dbReference>